<gene>
    <name evidence="1" type="ORF">OHB35_01240</name>
</gene>
<protein>
    <submittedName>
        <fullName evidence="1">Uncharacterized protein</fullName>
    </submittedName>
</protein>
<evidence type="ECO:0000313" key="2">
    <source>
        <dbReference type="Proteomes" id="UP001340816"/>
    </source>
</evidence>
<evidence type="ECO:0000313" key="1">
    <source>
        <dbReference type="EMBL" id="WSD11943.1"/>
    </source>
</evidence>
<dbReference type="RefSeq" id="WP_326757492.1">
    <property type="nucleotide sequence ID" value="NZ_CP109135.1"/>
</dbReference>
<dbReference type="Proteomes" id="UP001340816">
    <property type="component" value="Chromosome"/>
</dbReference>
<name>A0ABZ1H2N6_STRPH</name>
<accession>A0ABZ1H2N6</accession>
<reference evidence="1 2" key="1">
    <citation type="submission" date="2022-10" db="EMBL/GenBank/DDBJ databases">
        <title>The complete genomes of actinobacterial strains from the NBC collection.</title>
        <authorList>
            <person name="Joergensen T.S."/>
            <person name="Alvarez Arevalo M."/>
            <person name="Sterndorff E.B."/>
            <person name="Faurdal D."/>
            <person name="Vuksanovic O."/>
            <person name="Mourched A.-S."/>
            <person name="Charusanti P."/>
            <person name="Shaw S."/>
            <person name="Blin K."/>
            <person name="Weber T."/>
        </authorList>
    </citation>
    <scope>NUCLEOTIDE SEQUENCE [LARGE SCALE GENOMIC DNA]</scope>
    <source>
        <strain evidence="1 2">NBC 01752</strain>
    </source>
</reference>
<keyword evidence="2" id="KW-1185">Reference proteome</keyword>
<sequence>MEQAHVIGELYWRVGDACAQLTNQDDRLARIEETRIQLRNGFD</sequence>
<organism evidence="1 2">
    <name type="scientific">Streptomyces phaeochromogenes</name>
    <dbReference type="NCBI Taxonomy" id="1923"/>
    <lineage>
        <taxon>Bacteria</taxon>
        <taxon>Bacillati</taxon>
        <taxon>Actinomycetota</taxon>
        <taxon>Actinomycetes</taxon>
        <taxon>Kitasatosporales</taxon>
        <taxon>Streptomycetaceae</taxon>
        <taxon>Streptomyces</taxon>
        <taxon>Streptomyces phaeochromogenes group</taxon>
    </lineage>
</organism>
<dbReference type="EMBL" id="CP109135">
    <property type="protein sequence ID" value="WSD11943.1"/>
    <property type="molecule type" value="Genomic_DNA"/>
</dbReference>
<proteinExistence type="predicted"/>